<dbReference type="SUPFAM" id="SSF49899">
    <property type="entry name" value="Concanavalin A-like lectins/glucanases"/>
    <property type="match status" value="1"/>
</dbReference>
<dbReference type="EMBL" id="PDKW01000033">
    <property type="protein sequence ID" value="PGH59462.1"/>
    <property type="molecule type" value="Genomic_DNA"/>
</dbReference>
<sequence>MPSTPTPRLRAELQALGENLNTWGDGRLNAALTRLEEAIADVVPIVITGTAYVLTSTNYVADEARGAALLITGTLTGNTTITAPTVEKLYLIDNRTTQGSYSLTIKTAAGTGYALRPGPQKVFCDGTDFARGEPRLDQAPLPAAPVDINGQRLVNLSAPANASDAATKKYVDDTAFAAAGGNLPGQAGNTGRLLTTDGSVAGWGPRSVELYGDYWGGTAGGTVSTLTATTGISLSSLIAGVVVGVRMGGAANPGPATLNVDGLGAKAIQRNGSALVGGELAANSDVWFQYDGASWRILGGSVVTLGAISLPVAAKSGAYTVTTSDGGKLFACTGTFTLTMPSATSATNGFTIAVSNVGSGTITLSPNGSDTVANRSVLTVAPSAGILCVSNGSNGWAVIGATLTSATALDPTQKGADITLSNNNLTAASTTGTWASVRATAPIIQGKWYFELRADNTTTPATAYIGLVGSTVTMTAVGLALNGANCWSLTDSGTKSDNGTSTSSWSAAWGASAKVVGVHIDATNLASIKVWYSIDGVLLNGGDPATGANPAHTITGSPTLYPAISAISSKQLTTRFAQSSWSGTPVPGYNQLP</sequence>
<dbReference type="RefSeq" id="WP_098734473.1">
    <property type="nucleotide sequence ID" value="NZ_PDKW01000033.1"/>
</dbReference>
<feature type="domain" description="B30.2/SPRY" evidence="1">
    <location>
        <begin position="387"/>
        <end position="581"/>
    </location>
</feature>
<dbReference type="OrthoDB" id="7306598at2"/>
<dbReference type="Proteomes" id="UP000225379">
    <property type="component" value="Unassembled WGS sequence"/>
</dbReference>
<evidence type="ECO:0000259" key="1">
    <source>
        <dbReference type="PROSITE" id="PS50188"/>
    </source>
</evidence>
<dbReference type="InterPro" id="IPR043136">
    <property type="entry name" value="B30.2/SPRY_sf"/>
</dbReference>
<dbReference type="InterPro" id="IPR001870">
    <property type="entry name" value="B30.2/SPRY"/>
</dbReference>
<accession>A0A2B8BPW3</accession>
<comment type="caution">
    <text evidence="2">The sequence shown here is derived from an EMBL/GenBank/DDBJ whole genome shotgun (WGS) entry which is preliminary data.</text>
</comment>
<organism evidence="2 3">
    <name type="scientific">Azospirillum palustre</name>
    <dbReference type="NCBI Taxonomy" id="2044885"/>
    <lineage>
        <taxon>Bacteria</taxon>
        <taxon>Pseudomonadati</taxon>
        <taxon>Pseudomonadota</taxon>
        <taxon>Alphaproteobacteria</taxon>
        <taxon>Rhodospirillales</taxon>
        <taxon>Azospirillaceae</taxon>
        <taxon>Azospirillum</taxon>
    </lineage>
</organism>
<evidence type="ECO:0000313" key="2">
    <source>
        <dbReference type="EMBL" id="PGH59462.1"/>
    </source>
</evidence>
<protein>
    <recommendedName>
        <fullName evidence="1">B30.2/SPRY domain-containing protein</fullName>
    </recommendedName>
</protein>
<dbReference type="InterPro" id="IPR013320">
    <property type="entry name" value="ConA-like_dom_sf"/>
</dbReference>
<proteinExistence type="predicted"/>
<keyword evidence="3" id="KW-1185">Reference proteome</keyword>
<dbReference type="PROSITE" id="PS50188">
    <property type="entry name" value="B302_SPRY"/>
    <property type="match status" value="1"/>
</dbReference>
<dbReference type="AlphaFoldDB" id="A0A2B8BPW3"/>
<dbReference type="Gene3D" id="2.60.120.920">
    <property type="match status" value="1"/>
</dbReference>
<reference evidence="3" key="1">
    <citation type="submission" date="2017-10" db="EMBL/GenBank/DDBJ databases">
        <authorList>
            <person name="Kravchenko I.K."/>
            <person name="Grouzdev D.S."/>
        </authorList>
    </citation>
    <scope>NUCLEOTIDE SEQUENCE [LARGE SCALE GENOMIC DNA]</scope>
    <source>
        <strain evidence="3">B2</strain>
    </source>
</reference>
<name>A0A2B8BPW3_9PROT</name>
<gene>
    <name evidence="2" type="ORF">CRT60_00320</name>
</gene>
<evidence type="ECO:0000313" key="3">
    <source>
        <dbReference type="Proteomes" id="UP000225379"/>
    </source>
</evidence>